<name>A0A5J5HNC0_9BACI</name>
<dbReference type="InterPro" id="IPR001119">
    <property type="entry name" value="SLH_dom"/>
</dbReference>
<dbReference type="InterPro" id="IPR021729">
    <property type="entry name" value="DUF3298"/>
</dbReference>
<dbReference type="AlphaFoldDB" id="A0A5J5HNC0"/>
<dbReference type="Gene3D" id="3.90.640.20">
    <property type="entry name" value="Heat-shock cognate protein, ATPase"/>
    <property type="match status" value="1"/>
</dbReference>
<dbReference type="PROSITE" id="PS51272">
    <property type="entry name" value="SLH"/>
    <property type="match status" value="2"/>
</dbReference>
<dbReference type="Pfam" id="PF13739">
    <property type="entry name" value="PdaC"/>
    <property type="match status" value="1"/>
</dbReference>
<feature type="chain" id="PRO_5023869406" evidence="2">
    <location>
        <begin position="28"/>
        <end position="391"/>
    </location>
</feature>
<evidence type="ECO:0000256" key="1">
    <source>
        <dbReference type="ARBA" id="ARBA00022729"/>
    </source>
</evidence>
<dbReference type="PANTHER" id="PTHR43308">
    <property type="entry name" value="OUTER MEMBRANE PROTEIN ALPHA-RELATED"/>
    <property type="match status" value="1"/>
</dbReference>
<organism evidence="4 5">
    <name type="scientific">Niallia endozanthoxylica</name>
    <dbReference type="NCBI Taxonomy" id="2036016"/>
    <lineage>
        <taxon>Bacteria</taxon>
        <taxon>Bacillati</taxon>
        <taxon>Bacillota</taxon>
        <taxon>Bacilli</taxon>
        <taxon>Bacillales</taxon>
        <taxon>Bacillaceae</taxon>
        <taxon>Niallia</taxon>
    </lineage>
</organism>
<proteinExistence type="predicted"/>
<dbReference type="Gene3D" id="3.30.565.40">
    <property type="entry name" value="Fervidobacterium nodosum Rt17-B1 like"/>
    <property type="match status" value="1"/>
</dbReference>
<comment type="caution">
    <text evidence="4">The sequence shown here is derived from an EMBL/GenBank/DDBJ whole genome shotgun (WGS) entry which is preliminary data.</text>
</comment>
<feature type="domain" description="SLH" evidence="3">
    <location>
        <begin position="27"/>
        <end position="90"/>
    </location>
</feature>
<dbReference type="RefSeq" id="WP_150440988.1">
    <property type="nucleotide sequence ID" value="NZ_VYKL01000025.1"/>
</dbReference>
<dbReference type="Pfam" id="PF11738">
    <property type="entry name" value="DUF3298"/>
    <property type="match status" value="1"/>
</dbReference>
<gene>
    <name evidence="4" type="ORF">F4V44_15805</name>
</gene>
<evidence type="ECO:0000256" key="2">
    <source>
        <dbReference type="SAM" id="SignalP"/>
    </source>
</evidence>
<dbReference type="InterPro" id="IPR037126">
    <property type="entry name" value="PdaC/RsiV-like_sf"/>
</dbReference>
<dbReference type="InterPro" id="IPR051465">
    <property type="entry name" value="Cell_Envelope_Struct_Comp"/>
</dbReference>
<dbReference type="EMBL" id="VYKL01000025">
    <property type="protein sequence ID" value="KAA9021993.1"/>
    <property type="molecule type" value="Genomic_DNA"/>
</dbReference>
<dbReference type="Proteomes" id="UP000326671">
    <property type="component" value="Unassembled WGS sequence"/>
</dbReference>
<evidence type="ECO:0000259" key="3">
    <source>
        <dbReference type="PROSITE" id="PS51272"/>
    </source>
</evidence>
<protein>
    <submittedName>
        <fullName evidence="4">DUF3298 domain-containing protein</fullName>
    </submittedName>
</protein>
<accession>A0A5J5HNC0</accession>
<feature type="domain" description="SLH" evidence="3">
    <location>
        <begin position="145"/>
        <end position="208"/>
    </location>
</feature>
<dbReference type="InterPro" id="IPR025303">
    <property type="entry name" value="PdaC"/>
</dbReference>
<dbReference type="Pfam" id="PF00395">
    <property type="entry name" value="SLH"/>
    <property type="match status" value="3"/>
</dbReference>
<evidence type="ECO:0000313" key="5">
    <source>
        <dbReference type="Proteomes" id="UP000326671"/>
    </source>
</evidence>
<keyword evidence="5" id="KW-1185">Reference proteome</keyword>
<sequence length="391" mass="43657">MKQLKKWIVIVFLLAICFAGFSPKTDAATVFPDVPSSHWAAKEIYYLTELGVLKGGTNGYFNKDASVTRAEAAAILVRAKKLPLVNVPNPGFNDVPTTHTFYKEIAAAVNAGWFSKAASFHPNNQLKRVDMAKITGLAFGITGSVPVQWEDMGPGYPGNTYVTPMLASGITSGYTATQFKPSEFVTRAQMAVFTARAMNPEFRLKVIQYPQKAAEGIFYPQFKDNTGNYDVSYLNGRLQEEGQNLVETRQEIMNMALEDDLMGDYYAFDATYSVPRADLDYISVLFSSYSYTGGAHGYQQLFSYNYDVKNASLISLADLATKPNWEQSVVNRINEMNAEFYPYFGGPENLDELAGQFYLTPSSFVMFLNPYEYAPYAAGIREFSMPYSMIR</sequence>
<feature type="signal peptide" evidence="2">
    <location>
        <begin position="1"/>
        <end position="27"/>
    </location>
</feature>
<dbReference type="OrthoDB" id="5637at2"/>
<keyword evidence="1 2" id="KW-0732">Signal</keyword>
<evidence type="ECO:0000313" key="4">
    <source>
        <dbReference type="EMBL" id="KAA9021993.1"/>
    </source>
</evidence>
<reference evidence="4 5" key="1">
    <citation type="submission" date="2019-09" db="EMBL/GenBank/DDBJ databases">
        <title>Whole genome sequences of isolates from the Mars Exploration Rovers.</title>
        <authorList>
            <person name="Seuylemezian A."/>
            <person name="Vaishampayan P."/>
        </authorList>
    </citation>
    <scope>NUCLEOTIDE SEQUENCE [LARGE SCALE GENOMIC DNA]</scope>
    <source>
        <strain evidence="4 5">MER_TA_151</strain>
    </source>
</reference>